<evidence type="ECO:0000256" key="5">
    <source>
        <dbReference type="ARBA" id="ARBA00023136"/>
    </source>
</evidence>
<dbReference type="EMBL" id="CP165625">
    <property type="protein sequence ID" value="XDU95668.1"/>
    <property type="molecule type" value="Genomic_DNA"/>
</dbReference>
<dbReference type="GO" id="GO:0005886">
    <property type="term" value="C:plasma membrane"/>
    <property type="evidence" value="ECO:0007669"/>
    <property type="project" value="UniProtKB-SubCell"/>
</dbReference>
<organism evidence="7">
    <name type="scientific">Flavobacterium sp. WC2409</name>
    <dbReference type="NCBI Taxonomy" id="3234139"/>
    <lineage>
        <taxon>Bacteria</taxon>
        <taxon>Pseudomonadati</taxon>
        <taxon>Bacteroidota</taxon>
        <taxon>Flavobacteriia</taxon>
        <taxon>Flavobacteriales</taxon>
        <taxon>Flavobacteriaceae</taxon>
        <taxon>Flavobacterium</taxon>
    </lineage>
</organism>
<feature type="transmembrane region" description="Helical" evidence="6">
    <location>
        <begin position="146"/>
        <end position="169"/>
    </location>
</feature>
<feature type="transmembrane region" description="Helical" evidence="6">
    <location>
        <begin position="299"/>
        <end position="320"/>
    </location>
</feature>
<dbReference type="AlphaFoldDB" id="A0AB39W4Y6"/>
<keyword evidence="4 6" id="KW-1133">Transmembrane helix</keyword>
<dbReference type="PANTHER" id="PTHR30250:SF11">
    <property type="entry name" value="O-ANTIGEN TRANSPORTER-RELATED"/>
    <property type="match status" value="1"/>
</dbReference>
<evidence type="ECO:0000313" key="7">
    <source>
        <dbReference type="EMBL" id="XDU95668.1"/>
    </source>
</evidence>
<sequence>MKKIETNKGSSLTKLTAVYMVGNFSSKILSFLLVFVMTYTLSKKEIGEYDLIMTTIFFIVPFVSFQIDASLLRWLLDSPGKEQSKAIFENVFFLLFFNIIVFSIIFFILNIIFTIEYGAYLYVLSVFQIILPTLQQGTRGIGNNKLYAATGVIYSLLYVFTTILFLYVFKFGVEGVLLGNIIAVFIVLILLLYKNKWFKFFKFKKPDLSVLKELINYSLPLLPNSISWWIVGSSTRYIILLYLGVEQNGIFAISYKYPTIIMMLSNVFNLAWQEKAILSNGSGDISKESGTILDQYVKLLLGIIIILSCLSKFLMTHLVSPDFFESWKYMPILLYAVFMQALSAFYGVGYLRSRRTKGAFVSSMLGGIVTLIISFILVKPMGLYGVSLAILLGYLVMLVIRIEQTKKFFPVTFPLKLIVILSFVFFIISCINFYENNYLFILSCITSIGIFIYLNVSYLKKLKLKLIKNR</sequence>
<dbReference type="PANTHER" id="PTHR30250">
    <property type="entry name" value="PST FAMILY PREDICTED COLANIC ACID TRANSPORTER"/>
    <property type="match status" value="1"/>
</dbReference>
<dbReference type="RefSeq" id="WP_369753134.1">
    <property type="nucleotide sequence ID" value="NZ_CP165625.1"/>
</dbReference>
<comment type="subcellular location">
    <subcellularLocation>
        <location evidence="1">Cell membrane</location>
        <topology evidence="1">Multi-pass membrane protein</topology>
    </subcellularLocation>
</comment>
<feature type="transmembrane region" description="Helical" evidence="6">
    <location>
        <begin position="51"/>
        <end position="75"/>
    </location>
</feature>
<feature type="transmembrane region" description="Helical" evidence="6">
    <location>
        <begin position="175"/>
        <end position="193"/>
    </location>
</feature>
<dbReference type="Pfam" id="PF01943">
    <property type="entry name" value="Polysacc_synt"/>
    <property type="match status" value="1"/>
</dbReference>
<feature type="transmembrane region" description="Helical" evidence="6">
    <location>
        <begin position="440"/>
        <end position="459"/>
    </location>
</feature>
<feature type="transmembrane region" description="Helical" evidence="6">
    <location>
        <begin position="12"/>
        <end position="39"/>
    </location>
</feature>
<evidence type="ECO:0000256" key="4">
    <source>
        <dbReference type="ARBA" id="ARBA00022989"/>
    </source>
</evidence>
<dbReference type="InterPro" id="IPR050833">
    <property type="entry name" value="Poly_Biosynth_Transport"/>
</dbReference>
<feature type="transmembrane region" description="Helical" evidence="6">
    <location>
        <begin position="332"/>
        <end position="351"/>
    </location>
</feature>
<feature type="transmembrane region" description="Helical" evidence="6">
    <location>
        <begin position="358"/>
        <end position="377"/>
    </location>
</feature>
<evidence type="ECO:0000256" key="2">
    <source>
        <dbReference type="ARBA" id="ARBA00022475"/>
    </source>
</evidence>
<proteinExistence type="predicted"/>
<feature type="transmembrane region" description="Helical" evidence="6">
    <location>
        <begin position="414"/>
        <end position="434"/>
    </location>
</feature>
<evidence type="ECO:0000256" key="6">
    <source>
        <dbReference type="SAM" id="Phobius"/>
    </source>
</evidence>
<name>A0AB39W4Y6_9FLAO</name>
<feature type="transmembrane region" description="Helical" evidence="6">
    <location>
        <begin position="383"/>
        <end position="402"/>
    </location>
</feature>
<protein>
    <submittedName>
        <fullName evidence="7">Lipopolysaccharide biosynthesis protein</fullName>
    </submittedName>
</protein>
<gene>
    <name evidence="7" type="ORF">AB3G34_00775</name>
</gene>
<accession>A0AB39W4Y6</accession>
<keyword evidence="3 6" id="KW-0812">Transmembrane</keyword>
<feature type="transmembrane region" description="Helical" evidence="6">
    <location>
        <begin position="87"/>
        <end position="111"/>
    </location>
</feature>
<evidence type="ECO:0000256" key="1">
    <source>
        <dbReference type="ARBA" id="ARBA00004651"/>
    </source>
</evidence>
<keyword evidence="2" id="KW-1003">Cell membrane</keyword>
<feature type="transmembrane region" description="Helical" evidence="6">
    <location>
        <begin position="117"/>
        <end position="134"/>
    </location>
</feature>
<dbReference type="InterPro" id="IPR002797">
    <property type="entry name" value="Polysacc_synth"/>
</dbReference>
<evidence type="ECO:0000256" key="3">
    <source>
        <dbReference type="ARBA" id="ARBA00022692"/>
    </source>
</evidence>
<keyword evidence="5 6" id="KW-0472">Membrane</keyword>
<reference evidence="7" key="1">
    <citation type="submission" date="2024-07" db="EMBL/GenBank/DDBJ databases">
        <authorList>
            <person name="Biller S.J."/>
        </authorList>
    </citation>
    <scope>NUCLEOTIDE SEQUENCE</scope>
    <source>
        <strain evidence="7">WC2409</strain>
    </source>
</reference>